<proteinExistence type="predicted"/>
<name>A0A3N4GI69_9ACTN</name>
<evidence type="ECO:0000313" key="3">
    <source>
        <dbReference type="Proteomes" id="UP000267536"/>
    </source>
</evidence>
<gene>
    <name evidence="2" type="ORF">EF294_16450</name>
</gene>
<comment type="caution">
    <text evidence="2">The sequence shown here is derived from an EMBL/GenBank/DDBJ whole genome shotgun (WGS) entry which is preliminary data.</text>
</comment>
<dbReference type="EMBL" id="RKMH01000012">
    <property type="protein sequence ID" value="RPA58330.1"/>
    <property type="molecule type" value="Genomic_DNA"/>
</dbReference>
<sequence length="131" mass="14944">MVRVLHSYSNHVIAAQRLERTIRSAEKGGRRPRTAPLPKPAKQKTIDEIEHMVNLWHQCGNILEIARTMKVHDSTVRNHLRDAGIDTTPRVLNDDDLAKIRQLKTDGHSYRQIAHKTGWSLSSVGKALRTR</sequence>
<feature type="region of interest" description="Disordered" evidence="1">
    <location>
        <begin position="21"/>
        <end position="40"/>
    </location>
</feature>
<evidence type="ECO:0000313" key="2">
    <source>
        <dbReference type="EMBL" id="RPA58330.1"/>
    </source>
</evidence>
<dbReference type="AlphaFoldDB" id="A0A3N4GI69"/>
<accession>A0A3N4GI69</accession>
<organism evidence="2 3">
    <name type="scientific">Gordonia oryzae</name>
    <dbReference type="NCBI Taxonomy" id="2487349"/>
    <lineage>
        <taxon>Bacteria</taxon>
        <taxon>Bacillati</taxon>
        <taxon>Actinomycetota</taxon>
        <taxon>Actinomycetes</taxon>
        <taxon>Mycobacteriales</taxon>
        <taxon>Gordoniaceae</taxon>
        <taxon>Gordonia</taxon>
    </lineage>
</organism>
<reference evidence="2 3" key="1">
    <citation type="submission" date="2018-11" db="EMBL/GenBank/DDBJ databases">
        <title>Draft genome sequence of Gordonia sp. RS15-1S isolated from rice stems.</title>
        <authorList>
            <person name="Muangham S."/>
        </authorList>
    </citation>
    <scope>NUCLEOTIDE SEQUENCE [LARGE SCALE GENOMIC DNA]</scope>
    <source>
        <strain evidence="2 3">RS15-1S</strain>
    </source>
</reference>
<keyword evidence="3" id="KW-1185">Reference proteome</keyword>
<protein>
    <submittedName>
        <fullName evidence="2">Uncharacterized protein</fullName>
    </submittedName>
</protein>
<evidence type="ECO:0000256" key="1">
    <source>
        <dbReference type="SAM" id="MobiDB-lite"/>
    </source>
</evidence>
<dbReference type="Gene3D" id="1.10.10.60">
    <property type="entry name" value="Homeodomain-like"/>
    <property type="match status" value="1"/>
</dbReference>
<dbReference type="Proteomes" id="UP000267536">
    <property type="component" value="Unassembled WGS sequence"/>
</dbReference>